<keyword evidence="2" id="KW-0732">Signal</keyword>
<reference evidence="4 5" key="1">
    <citation type="submission" date="2024-07" db="EMBL/GenBank/DDBJ databases">
        <authorList>
            <person name="Pitt A."/>
            <person name="Hahn M.W."/>
        </authorList>
    </citation>
    <scope>NUCLEOTIDE SEQUENCE [LARGE SCALE GENOMIC DNA]</scope>
    <source>
        <strain evidence="4 5">1-SAACH-A3</strain>
    </source>
</reference>
<dbReference type="InterPro" id="IPR000757">
    <property type="entry name" value="Beta-glucanase-like"/>
</dbReference>
<dbReference type="EMBL" id="JBEWZH010000010">
    <property type="protein sequence ID" value="MFL0163219.1"/>
    <property type="molecule type" value="Genomic_DNA"/>
</dbReference>
<dbReference type="PROSITE" id="PS51762">
    <property type="entry name" value="GH16_2"/>
    <property type="match status" value="1"/>
</dbReference>
<organism evidence="4 5">
    <name type="scientific">Aquirufa salirivi</name>
    <dbReference type="NCBI Taxonomy" id="3104729"/>
    <lineage>
        <taxon>Bacteria</taxon>
        <taxon>Pseudomonadati</taxon>
        <taxon>Bacteroidota</taxon>
        <taxon>Cytophagia</taxon>
        <taxon>Cytophagales</taxon>
        <taxon>Flectobacillaceae</taxon>
        <taxon>Aquirufa</taxon>
    </lineage>
</organism>
<dbReference type="Proteomes" id="UP001623558">
    <property type="component" value="Unassembled WGS sequence"/>
</dbReference>
<sequence>MMQKRFFLISGLVLLLFLACKQGSAVPEPLNIQNIKPIPAKEYSFTENPIWADEFNQSGLPDDKFWSYDVGGSGWGNNELQYYTKADLDNAHIENGVLTIEAKKENYEGKNYTSARLVTKGKNDFLYGRIEVRAKLPAGRGNWPAIWTLASQSDYGQTYWPDNGEIDIMEHVGYDPGVVHATVHTKAFNHVINTQKAATQLVSDFDQAFHVYRIDWTPEYIKAFIDGKEYFSFQNTRAGWEEWPFDKKQHLLLNIAVGGNWGGQKGVDDSIFPSKMLIDYVRVYGLKP</sequence>
<comment type="similarity">
    <text evidence="1">Belongs to the glycosyl hydrolase 16 family.</text>
</comment>
<evidence type="ECO:0000313" key="5">
    <source>
        <dbReference type="Proteomes" id="UP001623558"/>
    </source>
</evidence>
<evidence type="ECO:0000256" key="1">
    <source>
        <dbReference type="ARBA" id="ARBA00006865"/>
    </source>
</evidence>
<dbReference type="PROSITE" id="PS51257">
    <property type="entry name" value="PROKAR_LIPOPROTEIN"/>
    <property type="match status" value="1"/>
</dbReference>
<keyword evidence="5" id="KW-1185">Reference proteome</keyword>
<dbReference type="InterPro" id="IPR050546">
    <property type="entry name" value="Glycosyl_Hydrlase_16"/>
</dbReference>
<dbReference type="Gene3D" id="2.60.120.200">
    <property type="match status" value="1"/>
</dbReference>
<proteinExistence type="inferred from homology"/>
<dbReference type="PANTHER" id="PTHR10963:SF55">
    <property type="entry name" value="GLYCOSIDE HYDROLASE FAMILY 16 PROTEIN"/>
    <property type="match status" value="1"/>
</dbReference>
<evidence type="ECO:0000259" key="3">
    <source>
        <dbReference type="PROSITE" id="PS51762"/>
    </source>
</evidence>
<comment type="caution">
    <text evidence="4">The sequence shown here is derived from an EMBL/GenBank/DDBJ whole genome shotgun (WGS) entry which is preliminary data.</text>
</comment>
<evidence type="ECO:0000313" key="4">
    <source>
        <dbReference type="EMBL" id="MFL0163219.1"/>
    </source>
</evidence>
<dbReference type="SUPFAM" id="SSF49899">
    <property type="entry name" value="Concanavalin A-like lectins/glucanases"/>
    <property type="match status" value="1"/>
</dbReference>
<dbReference type="InterPro" id="IPR013320">
    <property type="entry name" value="ConA-like_dom_sf"/>
</dbReference>
<dbReference type="Pfam" id="PF00722">
    <property type="entry name" value="Glyco_hydro_16"/>
    <property type="match status" value="1"/>
</dbReference>
<gene>
    <name evidence="4" type="ORF">U0R11_12550</name>
</gene>
<dbReference type="PANTHER" id="PTHR10963">
    <property type="entry name" value="GLYCOSYL HYDROLASE-RELATED"/>
    <property type="match status" value="1"/>
</dbReference>
<name>A0ABW8RWS3_9BACT</name>
<feature type="domain" description="GH16" evidence="3">
    <location>
        <begin position="31"/>
        <end position="288"/>
    </location>
</feature>
<dbReference type="GO" id="GO:0016787">
    <property type="term" value="F:hydrolase activity"/>
    <property type="evidence" value="ECO:0007669"/>
    <property type="project" value="UniProtKB-KW"/>
</dbReference>
<feature type="chain" id="PRO_5045381170" evidence="2">
    <location>
        <begin position="26"/>
        <end position="288"/>
    </location>
</feature>
<accession>A0ABW8RWS3</accession>
<evidence type="ECO:0000256" key="2">
    <source>
        <dbReference type="SAM" id="SignalP"/>
    </source>
</evidence>
<keyword evidence="4" id="KW-0378">Hydrolase</keyword>
<protein>
    <submittedName>
        <fullName evidence="4">Glycoside hydrolase family 16 protein</fullName>
    </submittedName>
</protein>
<dbReference type="CDD" id="cd08023">
    <property type="entry name" value="GH16_laminarinase_like"/>
    <property type="match status" value="1"/>
</dbReference>
<feature type="signal peptide" evidence="2">
    <location>
        <begin position="1"/>
        <end position="25"/>
    </location>
</feature>